<dbReference type="Proteomes" id="UP001221898">
    <property type="component" value="Unassembled WGS sequence"/>
</dbReference>
<sequence>MERLRRRQEVSREERRRGGVQGEKRRSCVLPLAVKVKVLMHRRGIAKTSHQHTATLGPLSHPNRAAGGAHEGG</sequence>
<dbReference type="EMBL" id="JAINUG010000046">
    <property type="protein sequence ID" value="KAJ8405862.1"/>
    <property type="molecule type" value="Genomic_DNA"/>
</dbReference>
<evidence type="ECO:0000256" key="1">
    <source>
        <dbReference type="SAM" id="MobiDB-lite"/>
    </source>
</evidence>
<evidence type="ECO:0000313" key="3">
    <source>
        <dbReference type="Proteomes" id="UP001221898"/>
    </source>
</evidence>
<comment type="caution">
    <text evidence="2">The sequence shown here is derived from an EMBL/GenBank/DDBJ whole genome shotgun (WGS) entry which is preliminary data.</text>
</comment>
<keyword evidence="3" id="KW-1185">Reference proteome</keyword>
<reference evidence="2" key="1">
    <citation type="journal article" date="2023" name="Science">
        <title>Genome structures resolve the early diversification of teleost fishes.</title>
        <authorList>
            <person name="Parey E."/>
            <person name="Louis A."/>
            <person name="Montfort J."/>
            <person name="Bouchez O."/>
            <person name="Roques C."/>
            <person name="Iampietro C."/>
            <person name="Lluch J."/>
            <person name="Castinel A."/>
            <person name="Donnadieu C."/>
            <person name="Desvignes T."/>
            <person name="Floi Bucao C."/>
            <person name="Jouanno E."/>
            <person name="Wen M."/>
            <person name="Mejri S."/>
            <person name="Dirks R."/>
            <person name="Jansen H."/>
            <person name="Henkel C."/>
            <person name="Chen W.J."/>
            <person name="Zahm M."/>
            <person name="Cabau C."/>
            <person name="Klopp C."/>
            <person name="Thompson A.W."/>
            <person name="Robinson-Rechavi M."/>
            <person name="Braasch I."/>
            <person name="Lecointre G."/>
            <person name="Bobe J."/>
            <person name="Postlethwait J.H."/>
            <person name="Berthelot C."/>
            <person name="Roest Crollius H."/>
            <person name="Guiguen Y."/>
        </authorList>
    </citation>
    <scope>NUCLEOTIDE SEQUENCE</scope>
    <source>
        <strain evidence="2">NC1722</strain>
    </source>
</reference>
<evidence type="ECO:0000313" key="2">
    <source>
        <dbReference type="EMBL" id="KAJ8405862.1"/>
    </source>
</evidence>
<gene>
    <name evidence="2" type="ORF">AAFF_G00312990</name>
</gene>
<name>A0AAD7SPN5_9TELE</name>
<dbReference type="AlphaFoldDB" id="A0AAD7SPN5"/>
<accession>A0AAD7SPN5</accession>
<feature type="region of interest" description="Disordered" evidence="1">
    <location>
        <begin position="1"/>
        <end position="26"/>
    </location>
</feature>
<feature type="region of interest" description="Disordered" evidence="1">
    <location>
        <begin position="43"/>
        <end position="73"/>
    </location>
</feature>
<protein>
    <submittedName>
        <fullName evidence="2">Uncharacterized protein</fullName>
    </submittedName>
</protein>
<proteinExistence type="predicted"/>
<organism evidence="2 3">
    <name type="scientific">Aldrovandia affinis</name>
    <dbReference type="NCBI Taxonomy" id="143900"/>
    <lineage>
        <taxon>Eukaryota</taxon>
        <taxon>Metazoa</taxon>
        <taxon>Chordata</taxon>
        <taxon>Craniata</taxon>
        <taxon>Vertebrata</taxon>
        <taxon>Euteleostomi</taxon>
        <taxon>Actinopterygii</taxon>
        <taxon>Neopterygii</taxon>
        <taxon>Teleostei</taxon>
        <taxon>Notacanthiformes</taxon>
        <taxon>Halosauridae</taxon>
        <taxon>Aldrovandia</taxon>
    </lineage>
</organism>